<evidence type="ECO:0000256" key="14">
    <source>
        <dbReference type="RuleBase" id="RU003848"/>
    </source>
</evidence>
<evidence type="ECO:0000256" key="1">
    <source>
        <dbReference type="ARBA" id="ARBA00005513"/>
    </source>
</evidence>
<name>A0A1P8Q5G4_9LACO</name>
<evidence type="ECO:0000256" key="11">
    <source>
        <dbReference type="ARBA" id="ARBA00025198"/>
    </source>
</evidence>
<dbReference type="HAMAP" id="MF_01398">
    <property type="entry name" value="ATP_synth_b_bprime"/>
    <property type="match status" value="1"/>
</dbReference>
<evidence type="ECO:0000256" key="13">
    <source>
        <dbReference type="HAMAP-Rule" id="MF_01398"/>
    </source>
</evidence>
<dbReference type="CDD" id="cd06503">
    <property type="entry name" value="ATP-synt_Fo_b"/>
    <property type="match status" value="1"/>
</dbReference>
<dbReference type="InterPro" id="IPR002146">
    <property type="entry name" value="ATP_synth_b/b'su_bac/chlpt"/>
</dbReference>
<evidence type="ECO:0000256" key="5">
    <source>
        <dbReference type="ARBA" id="ARBA00022692"/>
    </source>
</evidence>
<keyword evidence="10 13" id="KW-0066">ATP synthesis</keyword>
<dbReference type="KEGG" id="lalw:BTM29_11235"/>
<gene>
    <name evidence="13" type="primary">atpF</name>
    <name evidence="16" type="ORF">BTM29_11235</name>
</gene>
<evidence type="ECO:0000256" key="4">
    <source>
        <dbReference type="ARBA" id="ARBA00022547"/>
    </source>
</evidence>
<protein>
    <recommendedName>
        <fullName evidence="13">ATP synthase subunit b</fullName>
    </recommendedName>
    <alternativeName>
        <fullName evidence="13">ATP synthase F(0) sector subunit b</fullName>
    </alternativeName>
    <alternativeName>
        <fullName evidence="13">ATPase subunit I</fullName>
    </alternativeName>
    <alternativeName>
        <fullName evidence="13">F-type ATPase subunit b</fullName>
        <shortName evidence="13">F-ATPase subunit b</shortName>
    </alternativeName>
</protein>
<dbReference type="EMBL" id="CP019323">
    <property type="protein sequence ID" value="APX73087.1"/>
    <property type="molecule type" value="Genomic_DNA"/>
</dbReference>
<proteinExistence type="inferred from homology"/>
<dbReference type="GO" id="GO:0012505">
    <property type="term" value="C:endomembrane system"/>
    <property type="evidence" value="ECO:0007669"/>
    <property type="project" value="UniProtKB-SubCell"/>
</dbReference>
<evidence type="ECO:0000313" key="17">
    <source>
        <dbReference type="Proteomes" id="UP000187499"/>
    </source>
</evidence>
<dbReference type="GO" id="GO:0046961">
    <property type="term" value="F:proton-transporting ATPase activity, rotational mechanism"/>
    <property type="evidence" value="ECO:0007669"/>
    <property type="project" value="TreeGrafter"/>
</dbReference>
<feature type="region of interest" description="Disordered" evidence="15">
    <location>
        <begin position="87"/>
        <end position="129"/>
    </location>
</feature>
<keyword evidence="2 13" id="KW-0813">Transport</keyword>
<evidence type="ECO:0000256" key="7">
    <source>
        <dbReference type="ARBA" id="ARBA00022989"/>
    </source>
</evidence>
<evidence type="ECO:0000256" key="9">
    <source>
        <dbReference type="ARBA" id="ARBA00023136"/>
    </source>
</evidence>
<evidence type="ECO:0000256" key="12">
    <source>
        <dbReference type="ARBA" id="ARBA00037847"/>
    </source>
</evidence>
<dbReference type="PANTHER" id="PTHR33445:SF1">
    <property type="entry name" value="ATP SYNTHASE SUBUNIT B"/>
    <property type="match status" value="1"/>
</dbReference>
<keyword evidence="6 13" id="KW-0375">Hydrogen ion transport</keyword>
<organism evidence="16 17">
    <name type="scientific">Companilactobacillus allii</name>
    <dbReference type="NCBI Taxonomy" id="1847728"/>
    <lineage>
        <taxon>Bacteria</taxon>
        <taxon>Bacillati</taxon>
        <taxon>Bacillota</taxon>
        <taxon>Bacilli</taxon>
        <taxon>Lactobacillales</taxon>
        <taxon>Lactobacillaceae</taxon>
        <taxon>Companilactobacillus</taxon>
    </lineage>
</organism>
<dbReference type="InterPro" id="IPR005864">
    <property type="entry name" value="ATP_synth_F0_bsu_bac"/>
</dbReference>
<dbReference type="Pfam" id="PF00430">
    <property type="entry name" value="ATP-synt_B"/>
    <property type="match status" value="1"/>
</dbReference>
<dbReference type="AlphaFoldDB" id="A0A1P8Q5G4"/>
<dbReference type="STRING" id="1847728.BTM29_11235"/>
<keyword evidence="8 13" id="KW-0406">Ion transport</keyword>
<comment type="subunit">
    <text evidence="13">F-type ATPases have 2 components, F(1) - the catalytic core - and F(0) - the membrane proton channel. F(1) has five subunits: alpha(3), beta(3), gamma(1), delta(1), epsilon(1). F(0) has three main subunits: a(1), b(2) and c(10-14). The alpha and beta chains form an alternating ring which encloses part of the gamma chain. F(1) is attached to F(0) by a central stalk formed by the gamma and epsilon chains, while a peripheral stalk is formed by the delta and b chains.</text>
</comment>
<evidence type="ECO:0000256" key="8">
    <source>
        <dbReference type="ARBA" id="ARBA00023065"/>
    </source>
</evidence>
<evidence type="ECO:0000256" key="6">
    <source>
        <dbReference type="ARBA" id="ARBA00022781"/>
    </source>
</evidence>
<evidence type="ECO:0000256" key="2">
    <source>
        <dbReference type="ARBA" id="ARBA00022448"/>
    </source>
</evidence>
<evidence type="ECO:0000313" key="16">
    <source>
        <dbReference type="EMBL" id="APX73087.1"/>
    </source>
</evidence>
<evidence type="ECO:0000256" key="15">
    <source>
        <dbReference type="SAM" id="MobiDB-lite"/>
    </source>
</evidence>
<dbReference type="Proteomes" id="UP000187499">
    <property type="component" value="Chromosome"/>
</dbReference>
<feature type="compositionally biased region" description="Basic and acidic residues" evidence="15">
    <location>
        <begin position="87"/>
        <end position="127"/>
    </location>
</feature>
<keyword evidence="5 13" id="KW-0812">Transmembrane</keyword>
<evidence type="ECO:0000256" key="3">
    <source>
        <dbReference type="ARBA" id="ARBA00022475"/>
    </source>
</evidence>
<dbReference type="PANTHER" id="PTHR33445">
    <property type="entry name" value="ATP SYNTHASE SUBUNIT B', CHLOROPLASTIC"/>
    <property type="match status" value="1"/>
</dbReference>
<comment type="function">
    <text evidence="11 13">F(1)F(0) ATP synthase produces ATP from ADP in the presence of a proton or sodium gradient. F-type ATPases consist of two structural domains, F(1) containing the extramembraneous catalytic core and F(0) containing the membrane proton channel, linked together by a central stalk and a peripheral stalk. During catalysis, ATP synthesis in the catalytic domain of F(1) is coupled via a rotary mechanism of the central stalk subunits to proton translocation.</text>
</comment>
<dbReference type="GO" id="GO:0005886">
    <property type="term" value="C:plasma membrane"/>
    <property type="evidence" value="ECO:0007669"/>
    <property type="project" value="UniProtKB-SubCell"/>
</dbReference>
<dbReference type="GO" id="GO:0045259">
    <property type="term" value="C:proton-transporting ATP synthase complex"/>
    <property type="evidence" value="ECO:0007669"/>
    <property type="project" value="UniProtKB-KW"/>
</dbReference>
<comment type="function">
    <text evidence="13">Component of the F(0) channel, it forms part of the peripheral stalk, linking F(1) to F(0).</text>
</comment>
<keyword evidence="3 13" id="KW-1003">Cell membrane</keyword>
<reference evidence="17" key="1">
    <citation type="submission" date="2016-12" db="EMBL/GenBank/DDBJ databases">
        <authorList>
            <person name="Jung M.Y."/>
            <person name="Lee S.H."/>
        </authorList>
    </citation>
    <scope>NUCLEOTIDE SEQUENCE [LARGE SCALE GENOMIC DNA]</scope>
    <source>
        <strain evidence="17">WiKim39</strain>
    </source>
</reference>
<comment type="subcellular location">
    <subcellularLocation>
        <location evidence="13">Cell membrane</location>
        <topology evidence="13">Single-pass membrane protein</topology>
    </subcellularLocation>
    <subcellularLocation>
        <location evidence="12">Endomembrane system</location>
        <topology evidence="12">Single-pass membrane protein</topology>
    </subcellularLocation>
</comment>
<comment type="similarity">
    <text evidence="1 13 14">Belongs to the ATPase B chain family.</text>
</comment>
<keyword evidence="17" id="KW-1185">Reference proteome</keyword>
<keyword evidence="4 13" id="KW-0138">CF(0)</keyword>
<accession>A0A1P8Q5G4</accession>
<keyword evidence="7 13" id="KW-1133">Transmembrane helix</keyword>
<sequence length="174" mass="19115">MLANLLVLGAGKLALGDMLFILISFVLLTAAVKKFAWGPVTKMMDARSDKISGDLDYADQERARADKLAKEREEALKNSRAEAIEIVNKAKDNGEDQKKSIMADAHSEAESVRQKAKSDALRAKEEAMNDAQNDIATLSMEVASKVISKELNANDQKSLIDSYIKELTVNNETK</sequence>
<dbReference type="InterPro" id="IPR050059">
    <property type="entry name" value="ATP_synthase_B_chain"/>
</dbReference>
<keyword evidence="9 13" id="KW-0472">Membrane</keyword>
<dbReference type="NCBIfam" id="TIGR01144">
    <property type="entry name" value="ATP_synt_b"/>
    <property type="match status" value="1"/>
</dbReference>
<dbReference type="GO" id="GO:0046933">
    <property type="term" value="F:proton-transporting ATP synthase activity, rotational mechanism"/>
    <property type="evidence" value="ECO:0007669"/>
    <property type="project" value="UniProtKB-UniRule"/>
</dbReference>
<evidence type="ECO:0000256" key="10">
    <source>
        <dbReference type="ARBA" id="ARBA00023310"/>
    </source>
</evidence>